<reference evidence="2 3" key="1">
    <citation type="submission" date="2015-04" db="EMBL/GenBank/DDBJ databases">
        <title>Complete genome sequence of Schizopora paradoxa KUC8140, a cosmopolitan wood degrader in East Asia.</title>
        <authorList>
            <consortium name="DOE Joint Genome Institute"/>
            <person name="Min B."/>
            <person name="Park H."/>
            <person name="Jang Y."/>
            <person name="Kim J.-J."/>
            <person name="Kim K.H."/>
            <person name="Pangilinan J."/>
            <person name="Lipzen A."/>
            <person name="Riley R."/>
            <person name="Grigoriev I.V."/>
            <person name="Spatafora J.W."/>
            <person name="Choi I.-G."/>
        </authorList>
    </citation>
    <scope>NUCLEOTIDE SEQUENCE [LARGE SCALE GENOMIC DNA]</scope>
    <source>
        <strain evidence="2 3">KUC8140</strain>
    </source>
</reference>
<dbReference type="AlphaFoldDB" id="A0A0H2S6L3"/>
<evidence type="ECO:0000313" key="3">
    <source>
        <dbReference type="Proteomes" id="UP000053477"/>
    </source>
</evidence>
<name>A0A0H2S6L3_9AGAM</name>
<sequence>MELGELMQEDCELETEQGSLDSVDKLHEEVSELRKKLAQQEKRHAAEMKTERDDFEKKFSTLTGTVGRTRQLTAMLLNNYPSDFDPTIETRLRDARALVVAGFNILFPSMSMGAAHAALGYFGSISINHPARKLSWKSFQGELAKHYWLHMLPNSDKNAMDQIHSAFNFCDCEGLLNCDEVYHRHGFAEDSPAPYLPPPNSQVFERVHVCDLDRETMRPSGFSRNDFMRTQLQLFIPVFIWAYNELRRGLLPSQQRFASLTHFVNLQLSHLRKLGSAEIIPPLDPPIFCATRMDLGVALETRKGQYCKEYLGIAPVEVPTDGKGEVKGEIEAGMGITGTSSNVEGEADQDYDRGNISLEDAPTSTLTSLKRRRVTFELQEGKDDVRSGHLPRLGSDPPETPFADNPFRKSILSKSMSSTQNQLVVEPDFVELPLPHAKAALYKDFGEIQTVVKRATHYTTQLDAIRKCLAILLDENLLNFVVHATLSFREAQGEKIGEKEIDHAVEADMETVLLKRVQDVVKIQEKRKKLSDLVDDKESFKESFTTERGIDEYLDGELDKTGARSTLRHAKTDLYVLLSWLEDAFPEAQKV</sequence>
<protein>
    <submittedName>
        <fullName evidence="2">Uncharacterized protein</fullName>
    </submittedName>
</protein>
<keyword evidence="3" id="KW-1185">Reference proteome</keyword>
<evidence type="ECO:0000256" key="1">
    <source>
        <dbReference type="SAM" id="Coils"/>
    </source>
</evidence>
<dbReference type="EMBL" id="KQ085977">
    <property type="protein sequence ID" value="KLO12456.1"/>
    <property type="molecule type" value="Genomic_DNA"/>
</dbReference>
<dbReference type="Proteomes" id="UP000053477">
    <property type="component" value="Unassembled WGS sequence"/>
</dbReference>
<proteinExistence type="predicted"/>
<feature type="coiled-coil region" evidence="1">
    <location>
        <begin position="23"/>
        <end position="58"/>
    </location>
</feature>
<keyword evidence="1" id="KW-0175">Coiled coil</keyword>
<gene>
    <name evidence="2" type="ORF">SCHPADRAFT_417049</name>
</gene>
<accession>A0A0H2S6L3</accession>
<evidence type="ECO:0000313" key="2">
    <source>
        <dbReference type="EMBL" id="KLO12456.1"/>
    </source>
</evidence>
<dbReference type="InParanoid" id="A0A0H2S6L3"/>
<organism evidence="2 3">
    <name type="scientific">Schizopora paradoxa</name>
    <dbReference type="NCBI Taxonomy" id="27342"/>
    <lineage>
        <taxon>Eukaryota</taxon>
        <taxon>Fungi</taxon>
        <taxon>Dikarya</taxon>
        <taxon>Basidiomycota</taxon>
        <taxon>Agaricomycotina</taxon>
        <taxon>Agaricomycetes</taxon>
        <taxon>Hymenochaetales</taxon>
        <taxon>Schizoporaceae</taxon>
        <taxon>Schizopora</taxon>
    </lineage>
</organism>